<evidence type="ECO:0000256" key="3">
    <source>
        <dbReference type="ARBA" id="ARBA00023026"/>
    </source>
</evidence>
<gene>
    <name evidence="5" type="ORF">GCM10011491_41730</name>
</gene>
<evidence type="ECO:0000256" key="1">
    <source>
        <dbReference type="ARBA" id="ARBA00006135"/>
    </source>
</evidence>
<protein>
    <submittedName>
        <fullName evidence="5">P-type conjugative transfer protein VirB9</fullName>
    </submittedName>
</protein>
<dbReference type="InterPro" id="IPR033645">
    <property type="entry name" value="VirB9/CagX/TrbG_C"/>
</dbReference>
<sequence length="282" mass="31151">MKKFRILLLAGIAATMAFTPAMAERKPAGGRYDPRIRTVVYKADDVVGITATYGISTMIVFGDNEMVETITLGDSVAWQVVPNSKKNIIFIKPVEKNARSNMNVVTNRRIYSFDLSSNSSTSRSEQTFKIRFLYPEEQYNAKLLAEAKAAVESPNLSNLDVANTNTDYAYKGDDGAKPAAVFDDGVKTFFKFTGDVPAIYAVDGDRRETLVNFRREKEFIVVDRVNFQWTMRNGNVVTCVFNLRAPSDNPKPSVDAVAAPRKIQSGLGGRALAKSGPVNPDR</sequence>
<dbReference type="CDD" id="cd06911">
    <property type="entry name" value="VirB9_CagX_TrbG"/>
    <property type="match status" value="1"/>
</dbReference>
<dbReference type="RefSeq" id="WP_188826126.1">
    <property type="nucleotide sequence ID" value="NZ_BMHH01000026.1"/>
</dbReference>
<evidence type="ECO:0000313" key="5">
    <source>
        <dbReference type="EMBL" id="GGB09408.1"/>
    </source>
</evidence>
<name>A0A916SND2_9HYPH</name>
<reference evidence="5" key="1">
    <citation type="journal article" date="2014" name="Int. J. Syst. Evol. Microbiol.">
        <title>Complete genome sequence of Corynebacterium casei LMG S-19264T (=DSM 44701T), isolated from a smear-ripened cheese.</title>
        <authorList>
            <consortium name="US DOE Joint Genome Institute (JGI-PGF)"/>
            <person name="Walter F."/>
            <person name="Albersmeier A."/>
            <person name="Kalinowski J."/>
            <person name="Ruckert C."/>
        </authorList>
    </citation>
    <scope>NUCLEOTIDE SEQUENCE</scope>
    <source>
        <strain evidence="5">CGMCC 1.15082</strain>
    </source>
</reference>
<dbReference type="Pfam" id="PF03524">
    <property type="entry name" value="CagX"/>
    <property type="match status" value="1"/>
</dbReference>
<dbReference type="AlphaFoldDB" id="A0A916SND2"/>
<accession>A0A916SND2</accession>
<evidence type="ECO:0000256" key="4">
    <source>
        <dbReference type="SAM" id="SignalP"/>
    </source>
</evidence>
<comment type="caution">
    <text evidence="5">The sequence shown here is derived from an EMBL/GenBank/DDBJ whole genome shotgun (WGS) entry which is preliminary data.</text>
</comment>
<proteinExistence type="inferred from homology"/>
<dbReference type="InterPro" id="IPR038161">
    <property type="entry name" value="VirB9/CagX/TrbG_C_sf"/>
</dbReference>
<comment type="similarity">
    <text evidence="1">Belongs to the TrbG/VirB9 family.</text>
</comment>
<feature type="chain" id="PRO_5036743263" evidence="4">
    <location>
        <begin position="24"/>
        <end position="282"/>
    </location>
</feature>
<keyword evidence="3" id="KW-0843">Virulence</keyword>
<evidence type="ECO:0000256" key="2">
    <source>
        <dbReference type="ARBA" id="ARBA00022729"/>
    </source>
</evidence>
<dbReference type="NCBIfam" id="TIGR02781">
    <property type="entry name" value="VirB9"/>
    <property type="match status" value="1"/>
</dbReference>
<reference evidence="5" key="2">
    <citation type="submission" date="2020-09" db="EMBL/GenBank/DDBJ databases">
        <authorList>
            <person name="Sun Q."/>
            <person name="Zhou Y."/>
        </authorList>
    </citation>
    <scope>NUCLEOTIDE SEQUENCE</scope>
    <source>
        <strain evidence="5">CGMCC 1.15082</strain>
    </source>
</reference>
<dbReference type="InterPro" id="IPR014148">
    <property type="entry name" value="VirB9"/>
</dbReference>
<dbReference type="EMBL" id="BMHH01000026">
    <property type="protein sequence ID" value="GGB09408.1"/>
    <property type="molecule type" value="Genomic_DNA"/>
</dbReference>
<evidence type="ECO:0000313" key="6">
    <source>
        <dbReference type="Proteomes" id="UP000646478"/>
    </source>
</evidence>
<dbReference type="Gene3D" id="2.60.40.2500">
    <property type="match status" value="1"/>
</dbReference>
<feature type="signal peptide" evidence="4">
    <location>
        <begin position="1"/>
        <end position="23"/>
    </location>
</feature>
<dbReference type="Proteomes" id="UP000646478">
    <property type="component" value="Unassembled WGS sequence"/>
</dbReference>
<dbReference type="InterPro" id="IPR010258">
    <property type="entry name" value="Conjugal_tfr_TrbG/VirB9/CagX"/>
</dbReference>
<organism evidence="5 6">
    <name type="scientific">Brucella endophytica</name>
    <dbReference type="NCBI Taxonomy" id="1963359"/>
    <lineage>
        <taxon>Bacteria</taxon>
        <taxon>Pseudomonadati</taxon>
        <taxon>Pseudomonadota</taxon>
        <taxon>Alphaproteobacteria</taxon>
        <taxon>Hyphomicrobiales</taxon>
        <taxon>Brucellaceae</taxon>
        <taxon>Brucella/Ochrobactrum group</taxon>
        <taxon>Brucella</taxon>
    </lineage>
</organism>
<keyword evidence="6" id="KW-1185">Reference proteome</keyword>
<keyword evidence="2 4" id="KW-0732">Signal</keyword>